<keyword evidence="3" id="KW-1185">Reference proteome</keyword>
<protein>
    <submittedName>
        <fullName evidence="2">Uncharacterized protein</fullName>
    </submittedName>
</protein>
<dbReference type="PANTHER" id="PTHR47592">
    <property type="entry name" value="PBF68 PROTEIN"/>
    <property type="match status" value="1"/>
</dbReference>
<gene>
    <name evidence="2" type="ORF">ISN45_Aa01g030140</name>
</gene>
<evidence type="ECO:0000313" key="2">
    <source>
        <dbReference type="EMBL" id="KAG7594245.1"/>
    </source>
</evidence>
<feature type="compositionally biased region" description="Low complexity" evidence="1">
    <location>
        <begin position="174"/>
        <end position="188"/>
    </location>
</feature>
<dbReference type="EMBL" id="JAEFBK010000006">
    <property type="protein sequence ID" value="KAG7594245.1"/>
    <property type="molecule type" value="Genomic_DNA"/>
</dbReference>
<organism evidence="2 3">
    <name type="scientific">Arabidopsis thaliana x Arabidopsis arenosa</name>
    <dbReference type="NCBI Taxonomy" id="1240361"/>
    <lineage>
        <taxon>Eukaryota</taxon>
        <taxon>Viridiplantae</taxon>
        <taxon>Streptophyta</taxon>
        <taxon>Embryophyta</taxon>
        <taxon>Tracheophyta</taxon>
        <taxon>Spermatophyta</taxon>
        <taxon>Magnoliopsida</taxon>
        <taxon>eudicotyledons</taxon>
        <taxon>Gunneridae</taxon>
        <taxon>Pentapetalae</taxon>
        <taxon>rosids</taxon>
        <taxon>malvids</taxon>
        <taxon>Brassicales</taxon>
        <taxon>Brassicaceae</taxon>
        <taxon>Camelineae</taxon>
        <taxon>Arabidopsis</taxon>
    </lineage>
</organism>
<evidence type="ECO:0000256" key="1">
    <source>
        <dbReference type="SAM" id="MobiDB-lite"/>
    </source>
</evidence>
<accession>A0A8T2C4M4</accession>
<sequence length="471" mass="54245">MPTVAENGENVSVEETRKQLKWENDDYICCGHILNGMSDSLFDVYQNVESAKELCDALELKYMAKDASSKKFLVSDFNSYKMSDARPVVEQYNELLRIVGQFAQHNMKMDESISVSSIIDKLPPSWKDFRRMLKHKKEELSLVQLGSHLRIEESLRVQEGGKPKNKEAETSSINMMEESGSSKMKNKGKNTLLLTTPMMDLTYNSRAFVGFVTSRVTSNVIVGQQMIRIKHNKILLGKGLRIEAHPLIKRLRPPSPPSSFQTIQEPKTILQTSSRKKPIRIFSFLSFFELSHHKSDHKNTSIISPEDSFISINFEDNRATSWEKGKESSQLKQCKTSWDRQYQHVMLHTKKEIIPQSMPHPLTWRKRIRRLIHVISFKSQSRACHLSAKVKGEDDLSRSCLRLMTSGNITTIKSINSLNGSSRRQGSVDFLCFLLLSCRIKSTRRETNELLAKHQEDKEEPLHKRLMHYED</sequence>
<evidence type="ECO:0000313" key="3">
    <source>
        <dbReference type="Proteomes" id="UP000694240"/>
    </source>
</evidence>
<name>A0A8T2C4M4_9BRAS</name>
<feature type="compositionally biased region" description="Basic and acidic residues" evidence="1">
    <location>
        <begin position="156"/>
        <end position="169"/>
    </location>
</feature>
<reference evidence="2 3" key="1">
    <citation type="submission" date="2020-12" db="EMBL/GenBank/DDBJ databases">
        <title>Concerted genomic and epigenomic changes stabilize Arabidopsis allopolyploids.</title>
        <authorList>
            <person name="Chen Z."/>
        </authorList>
    </citation>
    <scope>NUCLEOTIDE SEQUENCE [LARGE SCALE GENOMIC DNA]</scope>
    <source>
        <strain evidence="2">Allo738</strain>
        <tissue evidence="2">Leaf</tissue>
    </source>
</reference>
<dbReference type="Pfam" id="PF14223">
    <property type="entry name" value="Retrotran_gag_2"/>
    <property type="match status" value="1"/>
</dbReference>
<dbReference type="AlphaFoldDB" id="A0A8T2C4M4"/>
<dbReference type="Proteomes" id="UP000694240">
    <property type="component" value="Chromosome 6"/>
</dbReference>
<dbReference type="PANTHER" id="PTHR47592:SF29">
    <property type="entry name" value="ZINC FINGER, CCHC-TYPE"/>
    <property type="match status" value="1"/>
</dbReference>
<feature type="region of interest" description="Disordered" evidence="1">
    <location>
        <begin position="156"/>
        <end position="188"/>
    </location>
</feature>
<comment type="caution">
    <text evidence="2">The sequence shown here is derived from an EMBL/GenBank/DDBJ whole genome shotgun (WGS) entry which is preliminary data.</text>
</comment>
<proteinExistence type="predicted"/>